<evidence type="ECO:0000313" key="2">
    <source>
        <dbReference type="Proteomes" id="UP000188947"/>
    </source>
</evidence>
<dbReference type="EMBL" id="MPOG01000018">
    <property type="protein sequence ID" value="OOH93416.1"/>
    <property type="molecule type" value="Genomic_DNA"/>
</dbReference>
<proteinExistence type="predicted"/>
<dbReference type="OrthoDB" id="1550456at2"/>
<evidence type="ECO:0000313" key="1">
    <source>
        <dbReference type="EMBL" id="OOH93416.1"/>
    </source>
</evidence>
<protein>
    <submittedName>
        <fullName evidence="1">Phage envelope protein</fullName>
    </submittedName>
</protein>
<dbReference type="RefSeq" id="WP_069215696.1">
    <property type="nucleotide sequence ID" value="NZ_CP016378.1"/>
</dbReference>
<dbReference type="SUPFAM" id="SSF160419">
    <property type="entry name" value="YdfO-like"/>
    <property type="match status" value="1"/>
</dbReference>
<keyword evidence="1" id="KW-0946">Virion</keyword>
<dbReference type="eggNOG" id="COG5562">
    <property type="taxonomic scope" value="Bacteria"/>
</dbReference>
<gene>
    <name evidence="1" type="ORF">BMF97_15800</name>
</gene>
<reference evidence="1 2" key="1">
    <citation type="submission" date="2016-11" db="EMBL/GenBank/DDBJ databases">
        <title>Genome sequence and comparative genomic analysis of clinical strain Elizabethkingia meningoseptica 61421 PRCM.</title>
        <authorList>
            <person name="Wang M."/>
            <person name="Hu S."/>
            <person name="Cao L."/>
            <person name="Jiang T."/>
            <person name="Zhou Y."/>
            <person name="Ming D."/>
        </authorList>
    </citation>
    <scope>NUCLEOTIDE SEQUENCE [LARGE SCALE GENOMIC DNA]</scope>
    <source>
        <strain evidence="1 2">61421 PRCM</strain>
    </source>
</reference>
<sequence length="129" mass="14678">MFTLQEIKAAHSKVKSGADFPAYIQDLKKLGIIYYDTFVADGHADYYGTDDYKISSPAVYDSLPVTERLNEEQFKTDLKAHQNGNTDYFTFCNDAAKSGVHKWEMCLQKMDCTYYDHAGNEILKEKVPG</sequence>
<accession>A0A1V3TWW1</accession>
<dbReference type="Proteomes" id="UP000188947">
    <property type="component" value="Unassembled WGS sequence"/>
</dbReference>
<organism evidence="1 2">
    <name type="scientific">Elizabethkingia meningoseptica</name>
    <name type="common">Chryseobacterium meningosepticum</name>
    <dbReference type="NCBI Taxonomy" id="238"/>
    <lineage>
        <taxon>Bacteria</taxon>
        <taxon>Pseudomonadati</taxon>
        <taxon>Bacteroidota</taxon>
        <taxon>Flavobacteriia</taxon>
        <taxon>Flavobacteriales</taxon>
        <taxon>Weeksellaceae</taxon>
        <taxon>Elizabethkingia</taxon>
    </lineage>
</organism>
<keyword evidence="2" id="KW-1185">Reference proteome</keyword>
<name>A0A1V3TWW1_ELIME</name>
<dbReference type="InterPro" id="IPR009833">
    <property type="entry name" value="DUF1398"/>
</dbReference>
<dbReference type="InterPro" id="IPR036696">
    <property type="entry name" value="YdfO-like_sf"/>
</dbReference>
<dbReference type="AlphaFoldDB" id="A0A1V3TWW1"/>
<comment type="caution">
    <text evidence="1">The sequence shown here is derived from an EMBL/GenBank/DDBJ whole genome shotgun (WGS) entry which is preliminary data.</text>
</comment>
<dbReference type="STRING" id="238.BBD35_00865"/>
<dbReference type="Gene3D" id="3.30.1810.10">
    <property type="entry name" value="YdfO-like"/>
    <property type="match status" value="1"/>
</dbReference>
<keyword evidence="1" id="KW-0261">Viral envelope protein</keyword>
<dbReference type="Pfam" id="PF07166">
    <property type="entry name" value="DUF1398"/>
    <property type="match status" value="1"/>
</dbReference>